<dbReference type="InParanoid" id="A0A165CIQ8"/>
<evidence type="ECO:0000313" key="3">
    <source>
        <dbReference type="Proteomes" id="UP000076842"/>
    </source>
</evidence>
<dbReference type="EMBL" id="KV424139">
    <property type="protein sequence ID" value="KZT50870.1"/>
    <property type="molecule type" value="Genomic_DNA"/>
</dbReference>
<proteinExistence type="predicted"/>
<name>A0A165CIQ8_9BASI</name>
<gene>
    <name evidence="2" type="ORF">CALCODRAFT_513042</name>
</gene>
<evidence type="ECO:0000313" key="2">
    <source>
        <dbReference type="EMBL" id="KZT50870.1"/>
    </source>
</evidence>
<dbReference type="AlphaFoldDB" id="A0A165CIQ8"/>
<feature type="region of interest" description="Disordered" evidence="1">
    <location>
        <begin position="487"/>
        <end position="520"/>
    </location>
</feature>
<feature type="compositionally biased region" description="Low complexity" evidence="1">
    <location>
        <begin position="500"/>
        <end position="514"/>
    </location>
</feature>
<organism evidence="2 3">
    <name type="scientific">Calocera cornea HHB12733</name>
    <dbReference type="NCBI Taxonomy" id="1353952"/>
    <lineage>
        <taxon>Eukaryota</taxon>
        <taxon>Fungi</taxon>
        <taxon>Dikarya</taxon>
        <taxon>Basidiomycota</taxon>
        <taxon>Agaricomycotina</taxon>
        <taxon>Dacrymycetes</taxon>
        <taxon>Dacrymycetales</taxon>
        <taxon>Dacrymycetaceae</taxon>
        <taxon>Calocera</taxon>
    </lineage>
</organism>
<reference evidence="2 3" key="1">
    <citation type="journal article" date="2016" name="Mol. Biol. Evol.">
        <title>Comparative Genomics of Early-Diverging Mushroom-Forming Fungi Provides Insights into the Origins of Lignocellulose Decay Capabilities.</title>
        <authorList>
            <person name="Nagy L.G."/>
            <person name="Riley R."/>
            <person name="Tritt A."/>
            <person name="Adam C."/>
            <person name="Daum C."/>
            <person name="Floudas D."/>
            <person name="Sun H."/>
            <person name="Yadav J.S."/>
            <person name="Pangilinan J."/>
            <person name="Larsson K.H."/>
            <person name="Matsuura K."/>
            <person name="Barry K."/>
            <person name="Labutti K."/>
            <person name="Kuo R."/>
            <person name="Ohm R.A."/>
            <person name="Bhattacharya S.S."/>
            <person name="Shirouzu T."/>
            <person name="Yoshinaga Y."/>
            <person name="Martin F.M."/>
            <person name="Grigoriev I.V."/>
            <person name="Hibbett D.S."/>
        </authorList>
    </citation>
    <scope>NUCLEOTIDE SEQUENCE [LARGE SCALE GENOMIC DNA]</scope>
    <source>
        <strain evidence="2 3">HHB12733</strain>
    </source>
</reference>
<protein>
    <submittedName>
        <fullName evidence="2">Uncharacterized protein</fullName>
    </submittedName>
</protein>
<keyword evidence="3" id="KW-1185">Reference proteome</keyword>
<dbReference type="Proteomes" id="UP000076842">
    <property type="component" value="Unassembled WGS sequence"/>
</dbReference>
<sequence length="520" mass="58277">MSSAATPRLEEWTLPSTFDDVFFKWLSVSTAQDMHQKLDFIMRSNLLEHRKDLKQAYQFILLPAIFSKINNTSDRPRLYQLVPITNHTAPDAGIPLSDPSQAATKRLVSVLVSVTPDMQFIVADAINTLIQIFAFLVNVADDAQARDRMILCYHLASLVFDPKDMPQVWSSATFLAGESNTHLLSGLRNSLSGCTLPGAWAEWAVAKDSIIAYRREELERLIGPQAFARLRTIEEQIRKVNDGSASPPSKAKIANCAETIIFFWLGRTVNREDASSILDGLTVRLISIDKTNLPDLIKNLKKDLAKFSAQGLRESLAIRLSPPVPNQKPRRVGIRWAIGPCWRCRMLGAFLYEHAAQKSVRLSIEFLKGTGAAWMQWDTPTVPDLLTNDPSVLVAPQWSFQQFFQQVEISPDSIQSVKRIGVYSFHEFRVWRLVPWYLSLSWSSSKSSSTRSARYRGGFDPCTDQTVSLHGPSDSAARRIRSFSIPNPFRMIDNGPRVQSSSSASITTKSSPTSQSPFVQ</sequence>
<accession>A0A165CIQ8</accession>
<evidence type="ECO:0000256" key="1">
    <source>
        <dbReference type="SAM" id="MobiDB-lite"/>
    </source>
</evidence>